<dbReference type="Pfam" id="PF12668">
    <property type="entry name" value="DUF3791"/>
    <property type="match status" value="1"/>
</dbReference>
<accession>A0A1T4P4P4</accession>
<evidence type="ECO:0000313" key="2">
    <source>
        <dbReference type="Proteomes" id="UP000190395"/>
    </source>
</evidence>
<reference evidence="1 2" key="1">
    <citation type="submission" date="2017-02" db="EMBL/GenBank/DDBJ databases">
        <authorList>
            <person name="Peterson S.W."/>
        </authorList>
    </citation>
    <scope>NUCLEOTIDE SEQUENCE [LARGE SCALE GENOMIC DNA]</scope>
    <source>
        <strain evidence="1 2">ATCC BAA-909</strain>
    </source>
</reference>
<dbReference type="Proteomes" id="UP000190395">
    <property type="component" value="Unassembled WGS sequence"/>
</dbReference>
<gene>
    <name evidence="1" type="ORF">SAMN02745152_01441</name>
</gene>
<dbReference type="EMBL" id="FUXC01000008">
    <property type="protein sequence ID" value="SJZ86525.1"/>
    <property type="molecule type" value="Genomic_DNA"/>
</dbReference>
<dbReference type="RefSeq" id="WP_078931181.1">
    <property type="nucleotide sequence ID" value="NZ_FUXC01000008.1"/>
</dbReference>
<proteinExistence type="predicted"/>
<dbReference type="STRING" id="225004.SAMN02745152_01441"/>
<sequence length="72" mass="8429">MNLEKDKTEYIVAFVSEFAKKYKLSEKEAFNYLDRFKAVDFLERQYNIAHTLSFSQMVSDVAFFCRKNGGGL</sequence>
<name>A0A1T4P4P4_9SPIR</name>
<organism evidence="1 2">
    <name type="scientific">Treponema berlinense</name>
    <dbReference type="NCBI Taxonomy" id="225004"/>
    <lineage>
        <taxon>Bacteria</taxon>
        <taxon>Pseudomonadati</taxon>
        <taxon>Spirochaetota</taxon>
        <taxon>Spirochaetia</taxon>
        <taxon>Spirochaetales</taxon>
        <taxon>Treponemataceae</taxon>
        <taxon>Treponema</taxon>
    </lineage>
</organism>
<protein>
    <recommendedName>
        <fullName evidence="3">DUF3791 domain-containing protein</fullName>
    </recommendedName>
</protein>
<dbReference type="InterPro" id="IPR024269">
    <property type="entry name" value="DUF3791"/>
</dbReference>
<dbReference type="OrthoDB" id="9805037at2"/>
<evidence type="ECO:0000313" key="1">
    <source>
        <dbReference type="EMBL" id="SJZ86525.1"/>
    </source>
</evidence>
<dbReference type="AlphaFoldDB" id="A0A1T4P4P4"/>
<evidence type="ECO:0008006" key="3">
    <source>
        <dbReference type="Google" id="ProtNLM"/>
    </source>
</evidence>
<dbReference type="GeneID" id="303367674"/>
<keyword evidence="2" id="KW-1185">Reference proteome</keyword>